<dbReference type="RefSeq" id="WP_034163794.1">
    <property type="nucleotide sequence ID" value="NZ_CP006664.1"/>
</dbReference>
<dbReference type="Pfam" id="PF13231">
    <property type="entry name" value="PMT_2"/>
    <property type="match status" value="1"/>
</dbReference>
<keyword evidence="1" id="KW-1133">Transmembrane helix</keyword>
<dbReference type="HOGENOM" id="CLU_558690_0_0_6"/>
<feature type="transmembrane region" description="Helical" evidence="1">
    <location>
        <begin position="323"/>
        <end position="342"/>
    </location>
</feature>
<evidence type="ECO:0000259" key="2">
    <source>
        <dbReference type="Pfam" id="PF13231"/>
    </source>
</evidence>
<evidence type="ECO:0000313" key="3">
    <source>
        <dbReference type="EMBL" id="AIJ09097.1"/>
    </source>
</evidence>
<dbReference type="AlphaFoldDB" id="A0A076LR02"/>
<feature type="transmembrane region" description="Helical" evidence="1">
    <location>
        <begin position="70"/>
        <end position="91"/>
    </location>
</feature>
<dbReference type="EMBL" id="CP006664">
    <property type="protein sequence ID" value="AIJ09097.1"/>
    <property type="molecule type" value="Genomic_DNA"/>
</dbReference>
<reference evidence="3 4" key="1">
    <citation type="journal article" date="2012" name="PLoS ONE">
        <title>Edwardsiella comparative phylogenomics reveal the new intra/inter-species taxonomic relationships, virulence evolution and niche adaptation mechanisms.</title>
        <authorList>
            <person name="Yang M."/>
            <person name="Lv Y."/>
            <person name="Xiao J."/>
            <person name="Wu H."/>
            <person name="Zheng H."/>
            <person name="Liu Q."/>
            <person name="Zhang Y."/>
            <person name="Wang Q."/>
        </authorList>
    </citation>
    <scope>NUCLEOTIDE SEQUENCE [LARGE SCALE GENOMIC DNA]</scope>
    <source>
        <strain evidence="4">080813</strain>
    </source>
</reference>
<dbReference type="GO" id="GO:0016740">
    <property type="term" value="F:transferase activity"/>
    <property type="evidence" value="ECO:0007669"/>
    <property type="project" value="UniProtKB-KW"/>
</dbReference>
<protein>
    <submittedName>
        <fullName evidence="3">4-amino-4-deoxy-L-arabinose transferase-related glycosyltransferases of PMT family</fullName>
    </submittedName>
</protein>
<keyword evidence="1" id="KW-0472">Membrane</keyword>
<dbReference type="Proteomes" id="UP000028681">
    <property type="component" value="Chromosome"/>
</dbReference>
<feature type="transmembrane region" description="Helical" evidence="1">
    <location>
        <begin position="125"/>
        <end position="142"/>
    </location>
</feature>
<keyword evidence="3" id="KW-0808">Transferase</keyword>
<name>A0A076LR02_9GAMM</name>
<evidence type="ECO:0000313" key="4">
    <source>
        <dbReference type="Proteomes" id="UP000028681"/>
    </source>
</evidence>
<feature type="transmembrane region" description="Helical" evidence="1">
    <location>
        <begin position="298"/>
        <end position="316"/>
    </location>
</feature>
<sequence length="480" mass="54812">MTRMFLTMWVGLYALLWSLATIFLDPTVPYDAVEALNWAQNAEWGSPKNPWLVGMVWRPALWFSGISLSAYWYITHFLAIAIGMIGCWFLAKQLSGSKRLAWIALCTLNLSGVINFDIISYNDNYLLVMLWPWMLLSFFLAFTRHPAWWIIFAFTAGLGAMAKYSTLAFVGAVFVATLAVPKIRRCYRQPVFYLALLIGLVMLAPNLFWLWEHDFAAFNWVDTQIARQFNPSLFIKLLSIYYPLLFLWWILHSQKISLQWPVDTDKRILLLVVLVPQVLIWLWFLFHHGGRLTEWLQPFFILSPALVIACVVTPGTQSLKRPVLVLMGTAILVLLGYAMVMITNVANAGRKMSGIIPFSHNVERLWLERYATPLRLVGGEHLAEWLIFYGASRPEIITPWSNSTKPNIYNANIRLADIKQSGALLIGRSDKNCTYASFTRGLSQWPSLQLDAISQITFQEDSKHSGYPVCIGFVKPDTIK</sequence>
<dbReference type="GeneID" id="33940203"/>
<feature type="domain" description="Glycosyltransferase RgtA/B/C/D-like" evidence="2">
    <location>
        <begin position="73"/>
        <end position="209"/>
    </location>
</feature>
<feature type="transmembrane region" description="Helical" evidence="1">
    <location>
        <begin position="191"/>
        <end position="211"/>
    </location>
</feature>
<feature type="transmembrane region" description="Helical" evidence="1">
    <location>
        <begin position="231"/>
        <end position="251"/>
    </location>
</feature>
<feature type="transmembrane region" description="Helical" evidence="1">
    <location>
        <begin position="267"/>
        <end position="286"/>
    </location>
</feature>
<keyword evidence="1" id="KW-0812">Transmembrane</keyword>
<accession>A0A076LR02</accession>
<gene>
    <name evidence="3" type="ORF">ETEE_2663</name>
</gene>
<organism evidence="3 4">
    <name type="scientific">Edwardsiella anguillarum ET080813</name>
    <dbReference type="NCBI Taxonomy" id="667120"/>
    <lineage>
        <taxon>Bacteria</taxon>
        <taxon>Pseudomonadati</taxon>
        <taxon>Pseudomonadota</taxon>
        <taxon>Gammaproteobacteria</taxon>
        <taxon>Enterobacterales</taxon>
        <taxon>Hafniaceae</taxon>
        <taxon>Edwardsiella</taxon>
    </lineage>
</organism>
<dbReference type="InterPro" id="IPR038731">
    <property type="entry name" value="RgtA/B/C-like"/>
</dbReference>
<feature type="transmembrane region" description="Helical" evidence="1">
    <location>
        <begin position="148"/>
        <end position="179"/>
    </location>
</feature>
<evidence type="ECO:0000256" key="1">
    <source>
        <dbReference type="SAM" id="Phobius"/>
    </source>
</evidence>
<proteinExistence type="predicted"/>
<dbReference type="KEGG" id="ete:ETEE_2663"/>